<protein>
    <submittedName>
        <fullName evidence="3">Uncharacterized protein</fullName>
    </submittedName>
</protein>
<gene>
    <name evidence="3" type="ORF">ACFPL4_07510</name>
</gene>
<proteinExistence type="predicted"/>
<organism evidence="3 4">
    <name type="scientific">Streptomyces atroolivaceus</name>
    <dbReference type="NCBI Taxonomy" id="66869"/>
    <lineage>
        <taxon>Bacteria</taxon>
        <taxon>Bacillati</taxon>
        <taxon>Actinomycetota</taxon>
        <taxon>Actinomycetes</taxon>
        <taxon>Kitasatosporales</taxon>
        <taxon>Streptomycetaceae</taxon>
        <taxon>Streptomyces</taxon>
    </lineage>
</organism>
<dbReference type="GeneID" id="43426549"/>
<evidence type="ECO:0000256" key="2">
    <source>
        <dbReference type="SAM" id="Phobius"/>
    </source>
</evidence>
<sequence length="64" mass="7023">MQSKPSRDLREDTEMSRRAETKPPAAFELRCGGLYLVVQRIPGWLVAALATATGSGLAAWFTSR</sequence>
<keyword evidence="4" id="KW-1185">Reference proteome</keyword>
<keyword evidence="2" id="KW-0812">Transmembrane</keyword>
<comment type="caution">
    <text evidence="3">The sequence shown here is derived from an EMBL/GenBank/DDBJ whole genome shotgun (WGS) entry which is preliminary data.</text>
</comment>
<evidence type="ECO:0000313" key="3">
    <source>
        <dbReference type="EMBL" id="MFC4978213.1"/>
    </source>
</evidence>
<name>A0ABV9V435_STRAZ</name>
<feature type="transmembrane region" description="Helical" evidence="2">
    <location>
        <begin position="41"/>
        <end position="61"/>
    </location>
</feature>
<dbReference type="Proteomes" id="UP001595908">
    <property type="component" value="Unassembled WGS sequence"/>
</dbReference>
<dbReference type="EMBL" id="JBHSJE010000002">
    <property type="protein sequence ID" value="MFC4978213.1"/>
    <property type="molecule type" value="Genomic_DNA"/>
</dbReference>
<keyword evidence="2" id="KW-1133">Transmembrane helix</keyword>
<dbReference type="RefSeq" id="WP_157841717.1">
    <property type="nucleotide sequence ID" value="NZ_JBHSJE010000002.1"/>
</dbReference>
<accession>A0ABV9V435</accession>
<evidence type="ECO:0000256" key="1">
    <source>
        <dbReference type="SAM" id="MobiDB-lite"/>
    </source>
</evidence>
<reference evidence="4" key="1">
    <citation type="journal article" date="2019" name="Int. J. Syst. Evol. Microbiol.">
        <title>The Global Catalogue of Microorganisms (GCM) 10K type strain sequencing project: providing services to taxonomists for standard genome sequencing and annotation.</title>
        <authorList>
            <consortium name="The Broad Institute Genomics Platform"/>
            <consortium name="The Broad Institute Genome Sequencing Center for Infectious Disease"/>
            <person name="Wu L."/>
            <person name="Ma J."/>
        </authorList>
    </citation>
    <scope>NUCLEOTIDE SEQUENCE [LARGE SCALE GENOMIC DNA]</scope>
    <source>
        <strain evidence="4">ICMP 257</strain>
    </source>
</reference>
<feature type="region of interest" description="Disordered" evidence="1">
    <location>
        <begin position="1"/>
        <end position="22"/>
    </location>
</feature>
<feature type="compositionally biased region" description="Basic and acidic residues" evidence="1">
    <location>
        <begin position="1"/>
        <end position="21"/>
    </location>
</feature>
<keyword evidence="2" id="KW-0472">Membrane</keyword>
<evidence type="ECO:0000313" key="4">
    <source>
        <dbReference type="Proteomes" id="UP001595908"/>
    </source>
</evidence>